<evidence type="ECO:0000256" key="7">
    <source>
        <dbReference type="SAM" id="MobiDB-lite"/>
    </source>
</evidence>
<evidence type="ECO:0000256" key="3">
    <source>
        <dbReference type="ARBA" id="ARBA00022443"/>
    </source>
</evidence>
<dbReference type="PROSITE" id="PS50106">
    <property type="entry name" value="PDZ"/>
    <property type="match status" value="1"/>
</dbReference>
<evidence type="ECO:0000256" key="1">
    <source>
        <dbReference type="ARBA" id="ARBA00004370"/>
    </source>
</evidence>
<dbReference type="SMART" id="SM00326">
    <property type="entry name" value="SH3"/>
    <property type="match status" value="1"/>
</dbReference>
<dbReference type="SMART" id="SM00072">
    <property type="entry name" value="GuKc"/>
    <property type="match status" value="1"/>
</dbReference>
<dbReference type="InterPro" id="IPR001478">
    <property type="entry name" value="PDZ"/>
</dbReference>
<dbReference type="STRING" id="32473.ENSXCOP00000014142"/>
<dbReference type="AlphaFoldDB" id="A0A3B5LSR2"/>
<dbReference type="Gene3D" id="1.10.287.650">
    <property type="entry name" value="L27 domain"/>
    <property type="match status" value="1"/>
</dbReference>
<evidence type="ECO:0000259" key="10">
    <source>
        <dbReference type="PROSITE" id="PS50106"/>
    </source>
</evidence>
<dbReference type="FunFam" id="2.30.30.40:FF:000069">
    <property type="entry name" value="MAGUK p55 subfamily member 6"/>
    <property type="match status" value="1"/>
</dbReference>
<evidence type="ECO:0000259" key="8">
    <source>
        <dbReference type="PROSITE" id="PS50002"/>
    </source>
</evidence>
<feature type="domain" description="Guanylate kinase-like" evidence="9">
    <location>
        <begin position="352"/>
        <end position="539"/>
    </location>
</feature>
<dbReference type="Proteomes" id="UP000261380">
    <property type="component" value="Unplaced"/>
</dbReference>
<dbReference type="InterPro" id="IPR050716">
    <property type="entry name" value="MAGUK"/>
</dbReference>
<sequence>MPVASTRTEPAPQVLDAMSDSTTSSTIANDLDLIYLKGIMESPLVRHTLKYECLKLSPVRENNVELLQEILRDLDPFMQHSDAAAELARILTQPHFQSLLETHDSVASQACESQPPSPCDCVDHEQEDSQTTNPALPSDAIRMVGIRKVAGEHLGVTFKVEGGELVIARILHGGIIDQQGLLHVGDIIKEVNGRDVSQDPRVLLEELQAASGIVVLKILPSYHETIPPRQVFFKCHYDYDPANDTLIPCKEAGLRFETGDILQIVNQDDVNWWQARHVEGGSTGLIPSQMLEEKRKAFVKKDVELAPAGNLCTGLGVKKKKKMMYVTTKNAEFDRHEILLYEEVAKVPPFKRKTLVLIGAQGVGRRRLKAKLLLRDPQLFGTTIPYTSRKPKKGERESRMYAFTSRNKMEADIKNGRYLEYGEYEGNLYGLKIDSIHEVVEAGRVCILDANPQSLKVLRTSEFLPYVVFLQSPDFEVLKAMNHSAVEAGVVTKALTDEELQRTFDESAKIQAAFGHFFDLTIVNENLDETYRTVKAALETVSKNPQWVPVTWVF</sequence>
<evidence type="ECO:0000256" key="2">
    <source>
        <dbReference type="ARBA" id="ARBA00007014"/>
    </source>
</evidence>
<reference evidence="12" key="1">
    <citation type="submission" date="2025-08" db="UniProtKB">
        <authorList>
            <consortium name="Ensembl"/>
        </authorList>
    </citation>
    <scope>IDENTIFICATION</scope>
</reference>
<dbReference type="InterPro" id="IPR008144">
    <property type="entry name" value="Guanylate_kin-like_dom"/>
</dbReference>
<dbReference type="Gene3D" id="2.30.30.40">
    <property type="entry name" value="SH3 Domains"/>
    <property type="match status" value="1"/>
</dbReference>
<dbReference type="Pfam" id="PF00595">
    <property type="entry name" value="PDZ"/>
    <property type="match status" value="1"/>
</dbReference>
<comment type="subcellular location">
    <subcellularLocation>
        <location evidence="1">Membrane</location>
    </subcellularLocation>
</comment>
<dbReference type="InterPro" id="IPR027417">
    <property type="entry name" value="P-loop_NTPase"/>
</dbReference>
<dbReference type="GO" id="GO:0016020">
    <property type="term" value="C:membrane"/>
    <property type="evidence" value="ECO:0007669"/>
    <property type="project" value="UniProtKB-SubCell"/>
</dbReference>
<dbReference type="Pfam" id="PF02828">
    <property type="entry name" value="L27"/>
    <property type="match status" value="1"/>
</dbReference>
<dbReference type="PROSITE" id="PS50002">
    <property type="entry name" value="SH3"/>
    <property type="match status" value="1"/>
</dbReference>
<dbReference type="GeneTree" id="ENSGT00940000155348"/>
<keyword evidence="4" id="KW-0597">Phosphoprotein</keyword>
<dbReference type="Gene3D" id="3.40.50.300">
    <property type="entry name" value="P-loop containing nucleotide triphosphate hydrolases"/>
    <property type="match status" value="1"/>
</dbReference>
<dbReference type="PROSITE" id="PS50052">
    <property type="entry name" value="GUANYLATE_KINASE_2"/>
    <property type="match status" value="1"/>
</dbReference>
<dbReference type="Ensembl" id="ENSXCOT00000014319.1">
    <property type="protein sequence ID" value="ENSXCOP00000014142.1"/>
    <property type="gene ID" value="ENSXCOG00000010713.1"/>
</dbReference>
<dbReference type="InterPro" id="IPR036028">
    <property type="entry name" value="SH3-like_dom_sf"/>
</dbReference>
<proteinExistence type="inferred from homology"/>
<evidence type="ECO:0000256" key="6">
    <source>
        <dbReference type="PROSITE-ProRule" id="PRU00192"/>
    </source>
</evidence>
<keyword evidence="5" id="KW-0472">Membrane</keyword>
<evidence type="ECO:0000259" key="11">
    <source>
        <dbReference type="PROSITE" id="PS51022"/>
    </source>
</evidence>
<dbReference type="PROSITE" id="PS51022">
    <property type="entry name" value="L27"/>
    <property type="match status" value="1"/>
</dbReference>
<protein>
    <submittedName>
        <fullName evidence="12">Uncharacterized protein</fullName>
    </submittedName>
</protein>
<dbReference type="SMART" id="SM00569">
    <property type="entry name" value="L27"/>
    <property type="match status" value="1"/>
</dbReference>
<name>A0A3B5LSR2_9TELE</name>
<dbReference type="InterPro" id="IPR014775">
    <property type="entry name" value="L27_C"/>
</dbReference>
<dbReference type="Pfam" id="PF07653">
    <property type="entry name" value="SH3_2"/>
    <property type="match status" value="1"/>
</dbReference>
<dbReference type="Gene3D" id="2.30.42.10">
    <property type="match status" value="1"/>
</dbReference>
<organism evidence="12 13">
    <name type="scientific">Xiphophorus couchianus</name>
    <name type="common">Monterrey platyfish</name>
    <dbReference type="NCBI Taxonomy" id="32473"/>
    <lineage>
        <taxon>Eukaryota</taxon>
        <taxon>Metazoa</taxon>
        <taxon>Chordata</taxon>
        <taxon>Craniata</taxon>
        <taxon>Vertebrata</taxon>
        <taxon>Euteleostomi</taxon>
        <taxon>Actinopterygii</taxon>
        <taxon>Neopterygii</taxon>
        <taxon>Teleostei</taxon>
        <taxon>Neoteleostei</taxon>
        <taxon>Acanthomorphata</taxon>
        <taxon>Ovalentaria</taxon>
        <taxon>Atherinomorphae</taxon>
        <taxon>Cyprinodontiformes</taxon>
        <taxon>Poeciliidae</taxon>
        <taxon>Poeciliinae</taxon>
        <taxon>Xiphophorus</taxon>
    </lineage>
</organism>
<reference evidence="12" key="2">
    <citation type="submission" date="2025-09" db="UniProtKB">
        <authorList>
            <consortium name="Ensembl"/>
        </authorList>
    </citation>
    <scope>IDENTIFICATION</scope>
</reference>
<evidence type="ECO:0000313" key="13">
    <source>
        <dbReference type="Proteomes" id="UP000261380"/>
    </source>
</evidence>
<feature type="region of interest" description="Disordered" evidence="7">
    <location>
        <begin position="109"/>
        <end position="136"/>
    </location>
</feature>
<dbReference type="InterPro" id="IPR008145">
    <property type="entry name" value="GK/Ca_channel_bsu"/>
</dbReference>
<dbReference type="InterPro" id="IPR036034">
    <property type="entry name" value="PDZ_sf"/>
</dbReference>
<evidence type="ECO:0000256" key="5">
    <source>
        <dbReference type="ARBA" id="ARBA00023136"/>
    </source>
</evidence>
<dbReference type="PANTHER" id="PTHR23122">
    <property type="entry name" value="MEMBRANE-ASSOCIATED GUANYLATE KINASE MAGUK"/>
    <property type="match status" value="1"/>
</dbReference>
<accession>A0A3B5LSR2</accession>
<evidence type="ECO:0000256" key="4">
    <source>
        <dbReference type="ARBA" id="ARBA00022553"/>
    </source>
</evidence>
<dbReference type="CDD" id="cd10832">
    <property type="entry name" value="PDZ_MPP6-MPP2-like"/>
    <property type="match status" value="1"/>
</dbReference>
<dbReference type="SUPFAM" id="SSF101288">
    <property type="entry name" value="L27 domain"/>
    <property type="match status" value="1"/>
</dbReference>
<dbReference type="SUPFAM" id="SSF50156">
    <property type="entry name" value="PDZ domain-like"/>
    <property type="match status" value="1"/>
</dbReference>
<dbReference type="Pfam" id="PF00625">
    <property type="entry name" value="Guanylate_kin"/>
    <property type="match status" value="1"/>
</dbReference>
<dbReference type="SUPFAM" id="SSF52540">
    <property type="entry name" value="P-loop containing nucleoside triphosphate hydrolases"/>
    <property type="match status" value="1"/>
</dbReference>
<feature type="domain" description="SH3" evidence="8">
    <location>
        <begin position="228"/>
        <end position="296"/>
    </location>
</feature>
<feature type="domain" description="L27" evidence="11">
    <location>
        <begin position="56"/>
        <end position="114"/>
    </location>
</feature>
<dbReference type="SMART" id="SM00228">
    <property type="entry name" value="PDZ"/>
    <property type="match status" value="1"/>
</dbReference>
<keyword evidence="3 6" id="KW-0728">SH3 domain</keyword>
<comment type="similarity">
    <text evidence="2">Belongs to the MAGUK family.</text>
</comment>
<dbReference type="FunFam" id="3.40.50.300:FF:000146">
    <property type="entry name" value="MAGUK p55 subfamily member 6 isoform X1"/>
    <property type="match status" value="1"/>
</dbReference>
<keyword evidence="13" id="KW-1185">Reference proteome</keyword>
<dbReference type="FunFam" id="2.30.42.10:FF:000047">
    <property type="entry name" value="MAGUK p55 subfamily member 6"/>
    <property type="match status" value="1"/>
</dbReference>
<dbReference type="InterPro" id="IPR036892">
    <property type="entry name" value="L27_dom_sf"/>
</dbReference>
<evidence type="ECO:0000313" key="12">
    <source>
        <dbReference type="Ensembl" id="ENSXCOP00000014142.1"/>
    </source>
</evidence>
<dbReference type="SUPFAM" id="SSF50044">
    <property type="entry name" value="SH3-domain"/>
    <property type="match status" value="1"/>
</dbReference>
<evidence type="ECO:0000259" key="9">
    <source>
        <dbReference type="PROSITE" id="PS50052"/>
    </source>
</evidence>
<feature type="domain" description="PDZ" evidence="10">
    <location>
        <begin position="143"/>
        <end position="222"/>
    </location>
</feature>
<dbReference type="InterPro" id="IPR001452">
    <property type="entry name" value="SH3_domain"/>
</dbReference>
<dbReference type="InterPro" id="IPR004172">
    <property type="entry name" value="L27_dom"/>
</dbReference>